<dbReference type="SMART" id="SM00327">
    <property type="entry name" value="VWA"/>
    <property type="match status" value="1"/>
</dbReference>
<dbReference type="InterPro" id="IPR002035">
    <property type="entry name" value="VWF_A"/>
</dbReference>
<dbReference type="EMBL" id="FNOW01000029">
    <property type="protein sequence ID" value="SDY09516.1"/>
    <property type="molecule type" value="Genomic_DNA"/>
</dbReference>
<keyword evidence="1" id="KW-0472">Membrane</keyword>
<dbReference type="PANTHER" id="PTHR22550">
    <property type="entry name" value="SPORE GERMINATION PROTEIN"/>
    <property type="match status" value="1"/>
</dbReference>
<protein>
    <submittedName>
        <fullName evidence="3">Ca-activated chloride channel family protein</fullName>
    </submittedName>
</protein>
<feature type="transmembrane region" description="Helical" evidence="1">
    <location>
        <begin position="306"/>
        <end position="325"/>
    </location>
</feature>
<keyword evidence="1" id="KW-1133">Transmembrane helix</keyword>
<evidence type="ECO:0000313" key="3">
    <source>
        <dbReference type="EMBL" id="SDY09516.1"/>
    </source>
</evidence>
<dbReference type="AlphaFoldDB" id="A0A1H3H1W4"/>
<proteinExistence type="predicted"/>
<dbReference type="Pfam" id="PF00092">
    <property type="entry name" value="VWA"/>
    <property type="match status" value="1"/>
</dbReference>
<keyword evidence="1" id="KW-0812">Transmembrane</keyword>
<evidence type="ECO:0000313" key="4">
    <source>
        <dbReference type="Proteomes" id="UP000198672"/>
    </source>
</evidence>
<dbReference type="InterPro" id="IPR036465">
    <property type="entry name" value="vWFA_dom_sf"/>
</dbReference>
<dbReference type="OrthoDB" id="6206554at2"/>
<keyword evidence="4" id="KW-1185">Reference proteome</keyword>
<evidence type="ECO:0000259" key="2">
    <source>
        <dbReference type="PROSITE" id="PS50234"/>
    </source>
</evidence>
<dbReference type="PROSITE" id="PS50234">
    <property type="entry name" value="VWFA"/>
    <property type="match status" value="1"/>
</dbReference>
<accession>A0A1H3H1W4</accession>
<dbReference type="RefSeq" id="WP_091334224.1">
    <property type="nucleotide sequence ID" value="NZ_FNOW01000029.1"/>
</dbReference>
<dbReference type="InterPro" id="IPR050768">
    <property type="entry name" value="UPF0353/GerABKA_families"/>
</dbReference>
<dbReference type="Proteomes" id="UP000198672">
    <property type="component" value="Unassembled WGS sequence"/>
</dbReference>
<name>A0A1H3H1W4_ALLWA</name>
<organism evidence="3 4">
    <name type="scientific">Allochromatium warmingii</name>
    <name type="common">Chromatium warmingii</name>
    <dbReference type="NCBI Taxonomy" id="61595"/>
    <lineage>
        <taxon>Bacteria</taxon>
        <taxon>Pseudomonadati</taxon>
        <taxon>Pseudomonadota</taxon>
        <taxon>Gammaproteobacteria</taxon>
        <taxon>Chromatiales</taxon>
        <taxon>Chromatiaceae</taxon>
        <taxon>Allochromatium</taxon>
    </lineage>
</organism>
<feature type="domain" description="VWFA" evidence="2">
    <location>
        <begin position="94"/>
        <end position="288"/>
    </location>
</feature>
<dbReference type="SUPFAM" id="SSF53300">
    <property type="entry name" value="vWA-like"/>
    <property type="match status" value="1"/>
</dbReference>
<gene>
    <name evidence="3" type="ORF">SAMN05421644_12910</name>
</gene>
<sequence>MITLAWPWILFALPLPWFAVRWLPAAQTDAGGAALRFPLRVALGTAAPGQASPPSAWQRWRVLIGLIAWGLLVLAAARPQWVGEPIPLPLAGRDLLLAIDVSGSMEQEDYELDGRAVSRLAVVRTVAAAFVERRAGDRLGLILFGTRAYLQTPLTFDGATVAAMLRDAVVGLAGRETAIGDAIGLAIKRLREQPDGQPVLILLTDGDNTAGALDPLEAAELAAQAGVRIYTIGIGGGELGVRSLFGMRLLRQASDFDPTTLQRIAAITGGRAFTVDSRQELEAVYAELDQLEPTEREQRTYRPQRALFVWPAALALLLSLLLSVLDAQRFERVVQWIRQCTT</sequence>
<evidence type="ECO:0000256" key="1">
    <source>
        <dbReference type="SAM" id="Phobius"/>
    </source>
</evidence>
<reference evidence="4" key="1">
    <citation type="submission" date="2016-10" db="EMBL/GenBank/DDBJ databases">
        <authorList>
            <person name="Varghese N."/>
            <person name="Submissions S."/>
        </authorList>
    </citation>
    <scope>NUCLEOTIDE SEQUENCE [LARGE SCALE GENOMIC DNA]</scope>
    <source>
        <strain evidence="4">DSM 173</strain>
    </source>
</reference>
<dbReference type="STRING" id="61595.SAMN05421644_12910"/>
<dbReference type="Gene3D" id="3.40.50.410">
    <property type="entry name" value="von Willebrand factor, type A domain"/>
    <property type="match status" value="1"/>
</dbReference>
<dbReference type="PANTHER" id="PTHR22550:SF18">
    <property type="entry name" value="VWFA DOMAIN-CONTAINING PROTEIN"/>
    <property type="match status" value="1"/>
</dbReference>